<dbReference type="Proteomes" id="UP000308000">
    <property type="component" value="Unassembled WGS sequence"/>
</dbReference>
<dbReference type="RefSeq" id="WP_129118689.1">
    <property type="nucleotide sequence ID" value="NZ_BSUI01000039.1"/>
</dbReference>
<evidence type="ECO:0000313" key="3">
    <source>
        <dbReference type="Proteomes" id="UP000308000"/>
    </source>
</evidence>
<comment type="caution">
    <text evidence="2">The sequence shown here is derived from an EMBL/GenBank/DDBJ whole genome shotgun (WGS) entry which is preliminary data.</text>
</comment>
<protein>
    <submittedName>
        <fullName evidence="2">Uncharacterized protein</fullName>
    </submittedName>
</protein>
<organism evidence="2 3">
    <name type="scientific">Deinococcus metallilatus</name>
    <dbReference type="NCBI Taxonomy" id="1211322"/>
    <lineage>
        <taxon>Bacteria</taxon>
        <taxon>Thermotogati</taxon>
        <taxon>Deinococcota</taxon>
        <taxon>Deinococci</taxon>
        <taxon>Deinococcales</taxon>
        <taxon>Deinococcaceae</taxon>
        <taxon>Deinococcus</taxon>
    </lineage>
</organism>
<sequence length="81" mass="8823">MASDDLPSIKSTAQHEVPDFQLSPLDGIVSLRVSQIMEGQLPGLTLSEADLNLYAPVQDMVDRAYRAGLRDGLVRLGELVE</sequence>
<gene>
    <name evidence="2" type="ORF">FCS05_14340</name>
    <name evidence="1" type="ORF">HNQ10_003388</name>
</gene>
<name>A0AAJ5F356_9DEIO</name>
<evidence type="ECO:0000313" key="2">
    <source>
        <dbReference type="EMBL" id="TLK24724.1"/>
    </source>
</evidence>
<keyword evidence="4" id="KW-1185">Reference proteome</keyword>
<evidence type="ECO:0000313" key="4">
    <source>
        <dbReference type="Proteomes" id="UP000536909"/>
    </source>
</evidence>
<reference evidence="2 3" key="1">
    <citation type="submission" date="2019-04" db="EMBL/GenBank/DDBJ databases">
        <title>Deinococcus metalilatus MA1002 mutant No.5.</title>
        <authorList>
            <person name="Park W."/>
            <person name="Park C."/>
        </authorList>
    </citation>
    <scope>NUCLEOTIDE SEQUENCE [LARGE SCALE GENOMIC DNA]</scope>
    <source>
        <strain evidence="2 3">MA1002-m5</strain>
    </source>
</reference>
<proteinExistence type="predicted"/>
<reference evidence="1 4" key="2">
    <citation type="submission" date="2020-08" db="EMBL/GenBank/DDBJ databases">
        <title>Genomic Encyclopedia of Type Strains, Phase IV (KMG-IV): sequencing the most valuable type-strain genomes for metagenomic binning, comparative biology and taxonomic classification.</title>
        <authorList>
            <person name="Goeker M."/>
        </authorList>
    </citation>
    <scope>NUCLEOTIDE SEQUENCE [LARGE SCALE GENOMIC DNA]</scope>
    <source>
        <strain evidence="1 4">DSM 105434</strain>
    </source>
</reference>
<dbReference type="EMBL" id="JACHFV010000012">
    <property type="protein sequence ID" value="MBB5296538.1"/>
    <property type="molecule type" value="Genomic_DNA"/>
</dbReference>
<dbReference type="EMBL" id="VBRC01000010">
    <property type="protein sequence ID" value="TLK24724.1"/>
    <property type="molecule type" value="Genomic_DNA"/>
</dbReference>
<dbReference type="AlphaFoldDB" id="A0AAJ5F356"/>
<evidence type="ECO:0000313" key="1">
    <source>
        <dbReference type="EMBL" id="MBB5296538.1"/>
    </source>
</evidence>
<accession>A0AAJ5F356</accession>
<dbReference type="Proteomes" id="UP000536909">
    <property type="component" value="Unassembled WGS sequence"/>
</dbReference>